<dbReference type="InterPro" id="IPR040198">
    <property type="entry name" value="Fido_containing"/>
</dbReference>
<dbReference type="Gene3D" id="1.10.3290.10">
    <property type="entry name" value="Fido-like domain"/>
    <property type="match status" value="1"/>
</dbReference>
<protein>
    <submittedName>
        <fullName evidence="4">Fic family protein</fullName>
    </submittedName>
</protein>
<dbReference type="PANTHER" id="PTHR13504:SF38">
    <property type="entry name" value="FIDO DOMAIN-CONTAINING PROTEIN"/>
    <property type="match status" value="1"/>
</dbReference>
<keyword evidence="2" id="KW-0547">Nucleotide-binding</keyword>
<dbReference type="SUPFAM" id="SSF140931">
    <property type="entry name" value="Fic-like"/>
    <property type="match status" value="1"/>
</dbReference>
<dbReference type="EMBL" id="QJVC01000005">
    <property type="protein sequence ID" value="PYI38874.1"/>
    <property type="molecule type" value="Genomic_DNA"/>
</dbReference>
<feature type="active site" evidence="1">
    <location>
        <position position="185"/>
    </location>
</feature>
<feature type="binding site" evidence="2">
    <location>
        <begin position="227"/>
        <end position="228"/>
    </location>
    <ligand>
        <name>ATP</name>
        <dbReference type="ChEBI" id="CHEBI:30616"/>
    </ligand>
</feature>
<accession>A0A2V5IX81</accession>
<dbReference type="Proteomes" id="UP000247980">
    <property type="component" value="Unassembled WGS sequence"/>
</dbReference>
<evidence type="ECO:0000256" key="1">
    <source>
        <dbReference type="PIRSR" id="PIRSR640198-1"/>
    </source>
</evidence>
<proteinExistence type="predicted"/>
<evidence type="ECO:0000259" key="3">
    <source>
        <dbReference type="PROSITE" id="PS51459"/>
    </source>
</evidence>
<evidence type="ECO:0000313" key="5">
    <source>
        <dbReference type="Proteomes" id="UP000247980"/>
    </source>
</evidence>
<organism evidence="4 5">
    <name type="scientific">Arthrobacter psychrolactophilus</name>
    <dbReference type="NCBI Taxonomy" id="92442"/>
    <lineage>
        <taxon>Bacteria</taxon>
        <taxon>Bacillati</taxon>
        <taxon>Actinomycetota</taxon>
        <taxon>Actinomycetes</taxon>
        <taxon>Micrococcales</taxon>
        <taxon>Micrococcaceae</taxon>
        <taxon>Arthrobacter</taxon>
    </lineage>
</organism>
<evidence type="ECO:0000313" key="4">
    <source>
        <dbReference type="EMBL" id="PYI38874.1"/>
    </source>
</evidence>
<dbReference type="InterPro" id="IPR003812">
    <property type="entry name" value="Fido"/>
</dbReference>
<keyword evidence="2" id="KW-0067">ATP-binding</keyword>
<dbReference type="InterPro" id="IPR036597">
    <property type="entry name" value="Fido-like_dom_sf"/>
</dbReference>
<dbReference type="GO" id="GO:0005524">
    <property type="term" value="F:ATP binding"/>
    <property type="evidence" value="ECO:0007669"/>
    <property type="project" value="UniProtKB-KW"/>
</dbReference>
<comment type="caution">
    <text evidence="4">The sequence shown here is derived from an EMBL/GenBank/DDBJ whole genome shotgun (WGS) entry which is preliminary data.</text>
</comment>
<dbReference type="PANTHER" id="PTHR13504">
    <property type="entry name" value="FIDO DOMAIN-CONTAINING PROTEIN DDB_G0283145"/>
    <property type="match status" value="1"/>
</dbReference>
<keyword evidence="5" id="KW-1185">Reference proteome</keyword>
<name>A0A2V5IX81_9MICC</name>
<evidence type="ECO:0000256" key="2">
    <source>
        <dbReference type="PIRSR" id="PIRSR640198-2"/>
    </source>
</evidence>
<dbReference type="PROSITE" id="PS51459">
    <property type="entry name" value="FIDO"/>
    <property type="match status" value="1"/>
</dbReference>
<feature type="binding site" evidence="2">
    <location>
        <begin position="189"/>
        <end position="196"/>
    </location>
    <ligand>
        <name>ATP</name>
        <dbReference type="ChEBI" id="CHEBI:30616"/>
    </ligand>
</feature>
<gene>
    <name evidence="4" type="ORF">CVS30_08620</name>
</gene>
<dbReference type="Pfam" id="PF02661">
    <property type="entry name" value="Fic"/>
    <property type="match status" value="1"/>
</dbReference>
<dbReference type="RefSeq" id="WP_110484910.1">
    <property type="nucleotide sequence ID" value="NZ_QJVC01000005.1"/>
</dbReference>
<reference evidence="4 5" key="1">
    <citation type="submission" date="2018-05" db="EMBL/GenBank/DDBJ databases">
        <title>Genetic diversity of glacier-inhabiting Cryobacterium bacteria in China and description of Cryobacterium mengkeensis sp. nov. and Arthrobacter glacialis sp. nov.</title>
        <authorList>
            <person name="Liu Q."/>
            <person name="Xin Y.-H."/>
        </authorList>
    </citation>
    <scope>NUCLEOTIDE SEQUENCE [LARGE SCALE GENOMIC DNA]</scope>
    <source>
        <strain evidence="4 5">B7</strain>
    </source>
</reference>
<sequence>MFVAPALDEKELAVRAQIEDLALQLRMHVRSGNRWTGALRRSTLARNVQGSNSIEGILASVDEVGAIAVGEIPATVDQETEKALAGYQLAMTYVLQLAKGDFELDSSLIRSLHFMTTSYDMTKWPGRYRVGPVYVIQEATGDIAHEGAPGERLTELMKSFAAAALPGGDPLIAAAMAHLNFVLIHPFKDGNGRMARIIQSLALARESEMAPVFMGIEEYLGRRTQAYYDVLAKVGQGDYSKADYDSELARLWVRFMLTAHLNQALEIKQRIMSAGKAAQAMETLIEPTGLPERVVQALYSAMFGNTVTRARYMDALDEAGEPVSEQTASRDLGALGKEGLLIAHGDKRGRYYAPSEIVKAASREAGLGYKWRDIDPFEVK</sequence>
<feature type="domain" description="Fido" evidence="3">
    <location>
        <begin position="104"/>
        <end position="250"/>
    </location>
</feature>
<dbReference type="AlphaFoldDB" id="A0A2V5IX81"/>
<dbReference type="OrthoDB" id="9813719at2"/>